<evidence type="ECO:0000259" key="9">
    <source>
        <dbReference type="PROSITE" id="PS51379"/>
    </source>
</evidence>
<feature type="binding site" evidence="8">
    <location>
        <position position="415"/>
    </location>
    <ligand>
        <name>[4Fe-4S] cluster</name>
        <dbReference type="ChEBI" id="CHEBI:49883"/>
        <label>2</label>
    </ligand>
</feature>
<comment type="cofactor">
    <cofactor evidence="8">
        <name>[4Fe-4S] cluster</name>
        <dbReference type="ChEBI" id="CHEBI:49883"/>
    </cofactor>
    <text evidence="8">Binds 2 [4Fe-4S] clusters per subunit.</text>
</comment>
<evidence type="ECO:0000313" key="11">
    <source>
        <dbReference type="Proteomes" id="UP001519289"/>
    </source>
</evidence>
<evidence type="ECO:0000256" key="8">
    <source>
        <dbReference type="HAMAP-Rule" id="MF_00461"/>
    </source>
</evidence>
<dbReference type="InterPro" id="IPR037225">
    <property type="entry name" value="Nuo51_FMN-bd_sf"/>
</dbReference>
<keyword evidence="8" id="KW-0472">Membrane</keyword>
<keyword evidence="6 8" id="KW-0408">Iron</keyword>
<dbReference type="Pfam" id="PF01512">
    <property type="entry name" value="Complex1_51K"/>
    <property type="match status" value="1"/>
</dbReference>
<feature type="binding site" evidence="8">
    <location>
        <position position="412"/>
    </location>
    <ligand>
        <name>[4Fe-4S] cluster</name>
        <dbReference type="ChEBI" id="CHEBI:49883"/>
        <label>2</label>
    </ligand>
</feature>
<dbReference type="Pfam" id="PF10531">
    <property type="entry name" value="SLBB"/>
    <property type="match status" value="1"/>
</dbReference>
<comment type="caution">
    <text evidence="10">The sequence shown here is derived from an EMBL/GenBank/DDBJ whole genome shotgun (WGS) entry which is preliminary data.</text>
</comment>
<comment type="similarity">
    <text evidence="8">Belongs to the 4Fe4S bacterial-type ferredoxin family. RnfC subfamily.</text>
</comment>
<dbReference type="InterPro" id="IPR026902">
    <property type="entry name" value="RnfC_N"/>
</dbReference>
<keyword evidence="4 8" id="KW-0677">Repeat</keyword>
<feature type="binding site" evidence="8">
    <location>
        <position position="370"/>
    </location>
    <ligand>
        <name>[4Fe-4S] cluster</name>
        <dbReference type="ChEBI" id="CHEBI:49883"/>
        <label>1</label>
    </ligand>
</feature>
<dbReference type="InterPro" id="IPR011538">
    <property type="entry name" value="Nuo51_FMN-bd"/>
</dbReference>
<dbReference type="InterPro" id="IPR017900">
    <property type="entry name" value="4Fe4S_Fe_S_CS"/>
</dbReference>
<dbReference type="Pfam" id="PF13187">
    <property type="entry name" value="Fer4_9"/>
    <property type="match status" value="1"/>
</dbReference>
<dbReference type="RefSeq" id="WP_209466893.1">
    <property type="nucleotide sequence ID" value="NZ_JAGGLG010000017.1"/>
</dbReference>
<feature type="binding site" evidence="8">
    <location>
        <position position="419"/>
    </location>
    <ligand>
        <name>[4Fe-4S] cluster</name>
        <dbReference type="ChEBI" id="CHEBI:49883"/>
        <label>1</label>
    </ligand>
</feature>
<evidence type="ECO:0000256" key="5">
    <source>
        <dbReference type="ARBA" id="ARBA00022982"/>
    </source>
</evidence>
<dbReference type="NCBIfam" id="NF003454">
    <property type="entry name" value="PRK05035.1"/>
    <property type="match status" value="1"/>
</dbReference>
<evidence type="ECO:0000256" key="4">
    <source>
        <dbReference type="ARBA" id="ARBA00022737"/>
    </source>
</evidence>
<dbReference type="EC" id="7.-.-.-" evidence="8"/>
<evidence type="ECO:0000256" key="3">
    <source>
        <dbReference type="ARBA" id="ARBA00022723"/>
    </source>
</evidence>
<dbReference type="Gene3D" id="3.30.70.20">
    <property type="match status" value="1"/>
</dbReference>
<dbReference type="SUPFAM" id="SSF46548">
    <property type="entry name" value="alpha-helical ferredoxin"/>
    <property type="match status" value="1"/>
</dbReference>
<comment type="subcellular location">
    <subcellularLocation>
        <location evidence="8">Cell membrane</location>
        <topology evidence="8">Peripheral membrane protein</topology>
    </subcellularLocation>
</comment>
<dbReference type="PANTHER" id="PTHR43034">
    <property type="entry name" value="ION-TRANSLOCATING OXIDOREDUCTASE COMPLEX SUBUNIT C"/>
    <property type="match status" value="1"/>
</dbReference>
<evidence type="ECO:0000256" key="7">
    <source>
        <dbReference type="ARBA" id="ARBA00023014"/>
    </source>
</evidence>
<feature type="binding site" evidence="8">
    <location>
        <position position="376"/>
    </location>
    <ligand>
        <name>[4Fe-4S] cluster</name>
        <dbReference type="ChEBI" id="CHEBI:49883"/>
        <label>1</label>
    </ligand>
</feature>
<keyword evidence="8" id="KW-1003">Cell membrane</keyword>
<dbReference type="PANTHER" id="PTHR43034:SF2">
    <property type="entry name" value="ION-TRANSLOCATING OXIDOREDUCTASE COMPLEX SUBUNIT C"/>
    <property type="match status" value="1"/>
</dbReference>
<protein>
    <recommendedName>
        <fullName evidence="8">Ion-translocating oxidoreductase complex subunit C</fullName>
        <ecNumber evidence="8">7.-.-.-</ecNumber>
    </recommendedName>
    <alternativeName>
        <fullName evidence="8">Rnf electron transport complex subunit C</fullName>
    </alternativeName>
</protein>
<organism evidence="10 11">
    <name type="scientific">Symbiobacterium terraclitae</name>
    <dbReference type="NCBI Taxonomy" id="557451"/>
    <lineage>
        <taxon>Bacteria</taxon>
        <taxon>Bacillati</taxon>
        <taxon>Bacillota</taxon>
        <taxon>Clostridia</taxon>
        <taxon>Eubacteriales</taxon>
        <taxon>Symbiobacteriaceae</taxon>
        <taxon>Symbiobacterium</taxon>
    </lineage>
</organism>
<feature type="domain" description="4Fe-4S ferredoxin-type" evidence="9">
    <location>
        <begin position="358"/>
        <end position="390"/>
    </location>
</feature>
<dbReference type="SUPFAM" id="SSF142019">
    <property type="entry name" value="Nqo1 FMN-binding domain-like"/>
    <property type="match status" value="1"/>
</dbReference>
<dbReference type="PROSITE" id="PS00198">
    <property type="entry name" value="4FE4S_FER_1"/>
    <property type="match status" value="1"/>
</dbReference>
<dbReference type="InterPro" id="IPR010208">
    <property type="entry name" value="Ion_transpt_RnfC/RsxC"/>
</dbReference>
<dbReference type="Proteomes" id="UP001519289">
    <property type="component" value="Unassembled WGS sequence"/>
</dbReference>
<keyword evidence="2 8" id="KW-0004">4Fe-4S</keyword>
<comment type="function">
    <text evidence="8">Part of a membrane-bound complex that couples electron transfer with translocation of ions across the membrane.</text>
</comment>
<dbReference type="Gene3D" id="3.10.20.600">
    <property type="match status" value="1"/>
</dbReference>
<gene>
    <name evidence="8" type="primary">rnfC</name>
    <name evidence="10" type="ORF">J2Z79_002182</name>
</gene>
<keyword evidence="7 8" id="KW-0411">Iron-sulfur</keyword>
<dbReference type="InterPro" id="IPR019554">
    <property type="entry name" value="Soluble_ligand-bd"/>
</dbReference>
<evidence type="ECO:0000256" key="2">
    <source>
        <dbReference type="ARBA" id="ARBA00022485"/>
    </source>
</evidence>
<dbReference type="NCBIfam" id="TIGR01945">
    <property type="entry name" value="rnfC"/>
    <property type="match status" value="1"/>
</dbReference>
<feature type="binding site" evidence="8">
    <location>
        <position position="409"/>
    </location>
    <ligand>
        <name>[4Fe-4S] cluster</name>
        <dbReference type="ChEBI" id="CHEBI:49883"/>
        <label>2</label>
    </ligand>
</feature>
<keyword evidence="11" id="KW-1185">Reference proteome</keyword>
<evidence type="ECO:0000313" key="10">
    <source>
        <dbReference type="EMBL" id="MBP2018767.1"/>
    </source>
</evidence>
<feature type="binding site" evidence="8">
    <location>
        <position position="380"/>
    </location>
    <ligand>
        <name>[4Fe-4S] cluster</name>
        <dbReference type="ChEBI" id="CHEBI:49883"/>
        <label>2</label>
    </ligand>
</feature>
<dbReference type="HAMAP" id="MF_00461">
    <property type="entry name" value="RsxC_RnfC"/>
    <property type="match status" value="1"/>
</dbReference>
<evidence type="ECO:0000256" key="6">
    <source>
        <dbReference type="ARBA" id="ARBA00023004"/>
    </source>
</evidence>
<comment type="subunit">
    <text evidence="8">The complex is composed of six subunits: RnfA, RnfB, RnfC, RnfD, RnfE and RnfG.</text>
</comment>
<proteinExistence type="inferred from homology"/>
<keyword evidence="3 8" id="KW-0479">Metal-binding</keyword>
<dbReference type="EMBL" id="JAGGLG010000017">
    <property type="protein sequence ID" value="MBP2018767.1"/>
    <property type="molecule type" value="Genomic_DNA"/>
</dbReference>
<dbReference type="InterPro" id="IPR017896">
    <property type="entry name" value="4Fe4S_Fe-S-bd"/>
</dbReference>
<name>A0ABS4JTA4_9FIRM</name>
<dbReference type="PROSITE" id="PS51379">
    <property type="entry name" value="4FE4S_FER_2"/>
    <property type="match status" value="2"/>
</dbReference>
<reference evidence="10 11" key="1">
    <citation type="submission" date="2021-03" db="EMBL/GenBank/DDBJ databases">
        <title>Genomic Encyclopedia of Type Strains, Phase IV (KMG-IV): sequencing the most valuable type-strain genomes for metagenomic binning, comparative biology and taxonomic classification.</title>
        <authorList>
            <person name="Goeker M."/>
        </authorList>
    </citation>
    <scope>NUCLEOTIDE SEQUENCE [LARGE SCALE GENOMIC DNA]</scope>
    <source>
        <strain evidence="10 11">DSM 27138</strain>
    </source>
</reference>
<feature type="binding site" evidence="8">
    <location>
        <position position="373"/>
    </location>
    <ligand>
        <name>[4Fe-4S] cluster</name>
        <dbReference type="ChEBI" id="CHEBI:49883"/>
        <label>1</label>
    </ligand>
</feature>
<keyword evidence="8" id="KW-1278">Translocase</keyword>
<keyword evidence="1 8" id="KW-0813">Transport</keyword>
<accession>A0ABS4JTA4</accession>
<keyword evidence="5 8" id="KW-0249">Electron transport</keyword>
<dbReference type="Pfam" id="PF13375">
    <property type="entry name" value="RnfC_N"/>
    <property type="match status" value="1"/>
</dbReference>
<dbReference type="Gene3D" id="3.40.50.11540">
    <property type="entry name" value="NADH-ubiquinone oxidoreductase 51kDa subunit"/>
    <property type="match status" value="1"/>
</dbReference>
<sequence length="445" mass="46607">MSLWARFRGGVHPDAHKTTAQCATKPLPRPERVVLPLRQHVGAPCQPLVKKGDEVALGQPVGDTDAPVAAPVHASVSGKVAAVEPRLSPSGRMEQAVVIEAAPEDTPWVGLPAGLGWDLDPELLDPAFIRDRVRQAGLVGMGGAGFPAAVKLSPKPGSEPDVVILNGAECEPSITSDHRLMLEQPERVVLGLRLFMRATGARRGIIGIEANKPDAAARLSQLVAGDPSIAVEVLPVRYPQGAEKMLVWALLRRAVPVGAIPLDMGVVVQNVATAAAAATALAEGRPLTDRIVTVSGRVQSPGNWRVPLGTSFVDLVRSAGGLTGSLARVIAGGPMMGMAQADLDVPVTKTTGSVILLGPEDLDETPAGPCIRCGRCVSACPMGLLPAQLCAAALNSDWAAAERFHVRACMECGSCSYVCPARRPIVQSIRLAKFELGRRARQGRG</sequence>
<evidence type="ECO:0000256" key="1">
    <source>
        <dbReference type="ARBA" id="ARBA00022448"/>
    </source>
</evidence>
<feature type="domain" description="4Fe-4S ferredoxin-type" evidence="9">
    <location>
        <begin position="400"/>
        <end position="429"/>
    </location>
</feature>